<sequence length="61" mass="6698">MGRLAVRRRLTAVLKLTTVTHAILAVGVVIHSRLTDREAGIWIPLTFVFGLLGVAGYLLDR</sequence>
<feature type="transmembrane region" description="Helical" evidence="1">
    <location>
        <begin position="12"/>
        <end position="34"/>
    </location>
</feature>
<evidence type="ECO:0000313" key="2">
    <source>
        <dbReference type="EMBL" id="SEI84754.1"/>
    </source>
</evidence>
<protein>
    <submittedName>
        <fullName evidence="2">Uncharacterized protein</fullName>
    </submittedName>
</protein>
<dbReference type="KEGG" id="hae:halTADL_0326"/>
<keyword evidence="1" id="KW-0472">Membrane</keyword>
<gene>
    <name evidence="2" type="ORF">SAMN05444271_10981</name>
</gene>
<organism evidence="2 3">
    <name type="scientific">Halohasta litchfieldiae</name>
    <dbReference type="NCBI Taxonomy" id="1073996"/>
    <lineage>
        <taxon>Archaea</taxon>
        <taxon>Methanobacteriati</taxon>
        <taxon>Methanobacteriota</taxon>
        <taxon>Stenosarchaea group</taxon>
        <taxon>Halobacteria</taxon>
        <taxon>Halobacteriales</taxon>
        <taxon>Haloferacaceae</taxon>
        <taxon>Halohasta</taxon>
    </lineage>
</organism>
<name>A0A1H6U2N6_9EURY</name>
<evidence type="ECO:0000313" key="3">
    <source>
        <dbReference type="Proteomes" id="UP000198888"/>
    </source>
</evidence>
<accession>A0A2H4PYF5</accession>
<evidence type="ECO:0000256" key="1">
    <source>
        <dbReference type="SAM" id="Phobius"/>
    </source>
</evidence>
<keyword evidence="1" id="KW-1133">Transmembrane helix</keyword>
<dbReference type="Proteomes" id="UP000198888">
    <property type="component" value="Unassembled WGS sequence"/>
</dbReference>
<keyword evidence="3" id="KW-1185">Reference proteome</keyword>
<dbReference type="STRING" id="1073996.SAMN05444271_10981"/>
<feature type="transmembrane region" description="Helical" evidence="1">
    <location>
        <begin position="40"/>
        <end position="59"/>
    </location>
</feature>
<reference evidence="2 3" key="1">
    <citation type="submission" date="2016-10" db="EMBL/GenBank/DDBJ databases">
        <authorList>
            <person name="de Groot N.N."/>
        </authorList>
    </citation>
    <scope>NUCLEOTIDE SEQUENCE [LARGE SCALE GENOMIC DNA]</scope>
    <source>
        <strain evidence="2 3">DSM 22187</strain>
    </source>
</reference>
<accession>A0A1H6U2N6</accession>
<proteinExistence type="predicted"/>
<dbReference type="EMBL" id="FNYR01000009">
    <property type="protein sequence ID" value="SEI84754.1"/>
    <property type="molecule type" value="Genomic_DNA"/>
</dbReference>
<dbReference type="AlphaFoldDB" id="A0A1H6U2N6"/>
<keyword evidence="1" id="KW-0812">Transmembrane</keyword>